<name>A0A8J5S5Y0_ZIZPA</name>
<protein>
    <submittedName>
        <fullName evidence="2">Uncharacterized protein</fullName>
    </submittedName>
</protein>
<evidence type="ECO:0000256" key="1">
    <source>
        <dbReference type="SAM" id="MobiDB-lite"/>
    </source>
</evidence>
<dbReference type="AlphaFoldDB" id="A0A8J5S5Y0"/>
<sequence length="113" mass="12361">MNFHCGRRASGEDAGRRARGRGAAWEADDARGGRGRRRGVGGGRCWRRARGEARRGRWTMLEEDAGRRARHGRRTALGGRRGGTMLVVGHGAGGRRRWEEGLGGKRNRVSGGK</sequence>
<reference evidence="2" key="1">
    <citation type="journal article" date="2021" name="bioRxiv">
        <title>Whole Genome Assembly and Annotation of Northern Wild Rice, Zizania palustris L., Supports a Whole Genome Duplication in the Zizania Genus.</title>
        <authorList>
            <person name="Haas M."/>
            <person name="Kono T."/>
            <person name="Macchietto M."/>
            <person name="Millas R."/>
            <person name="McGilp L."/>
            <person name="Shao M."/>
            <person name="Duquette J."/>
            <person name="Hirsch C.N."/>
            <person name="Kimball J."/>
        </authorList>
    </citation>
    <scope>NUCLEOTIDE SEQUENCE</scope>
    <source>
        <tissue evidence="2">Fresh leaf tissue</tissue>
    </source>
</reference>
<comment type="caution">
    <text evidence="2">The sequence shown here is derived from an EMBL/GenBank/DDBJ whole genome shotgun (WGS) entry which is preliminary data.</text>
</comment>
<keyword evidence="3" id="KW-1185">Reference proteome</keyword>
<dbReference type="Proteomes" id="UP000729402">
    <property type="component" value="Unassembled WGS sequence"/>
</dbReference>
<feature type="region of interest" description="Disordered" evidence="1">
    <location>
        <begin position="1"/>
        <end position="42"/>
    </location>
</feature>
<organism evidence="2 3">
    <name type="scientific">Zizania palustris</name>
    <name type="common">Northern wild rice</name>
    <dbReference type="NCBI Taxonomy" id="103762"/>
    <lineage>
        <taxon>Eukaryota</taxon>
        <taxon>Viridiplantae</taxon>
        <taxon>Streptophyta</taxon>
        <taxon>Embryophyta</taxon>
        <taxon>Tracheophyta</taxon>
        <taxon>Spermatophyta</taxon>
        <taxon>Magnoliopsida</taxon>
        <taxon>Liliopsida</taxon>
        <taxon>Poales</taxon>
        <taxon>Poaceae</taxon>
        <taxon>BOP clade</taxon>
        <taxon>Oryzoideae</taxon>
        <taxon>Oryzeae</taxon>
        <taxon>Zizaniinae</taxon>
        <taxon>Zizania</taxon>
    </lineage>
</organism>
<reference evidence="2" key="2">
    <citation type="submission" date="2021-02" db="EMBL/GenBank/DDBJ databases">
        <authorList>
            <person name="Kimball J.A."/>
            <person name="Haas M.W."/>
            <person name="Macchietto M."/>
            <person name="Kono T."/>
            <person name="Duquette J."/>
            <person name="Shao M."/>
        </authorList>
    </citation>
    <scope>NUCLEOTIDE SEQUENCE</scope>
    <source>
        <tissue evidence="2">Fresh leaf tissue</tissue>
    </source>
</reference>
<evidence type="ECO:0000313" key="3">
    <source>
        <dbReference type="Proteomes" id="UP000729402"/>
    </source>
</evidence>
<dbReference type="EMBL" id="JAAALK010000287">
    <property type="protein sequence ID" value="KAG8060942.1"/>
    <property type="molecule type" value="Genomic_DNA"/>
</dbReference>
<proteinExistence type="predicted"/>
<feature type="region of interest" description="Disordered" evidence="1">
    <location>
        <begin position="64"/>
        <end position="113"/>
    </location>
</feature>
<gene>
    <name evidence="2" type="ORF">GUJ93_ZPchr0002g24264</name>
</gene>
<evidence type="ECO:0000313" key="2">
    <source>
        <dbReference type="EMBL" id="KAG8060942.1"/>
    </source>
</evidence>
<accession>A0A8J5S5Y0</accession>